<name>A0ABP8JDD5_9BACT</name>
<comment type="caution">
    <text evidence="1">The sequence shown here is derived from an EMBL/GenBank/DDBJ whole genome shotgun (WGS) entry which is preliminary data.</text>
</comment>
<evidence type="ECO:0008006" key="3">
    <source>
        <dbReference type="Google" id="ProtNLM"/>
    </source>
</evidence>
<gene>
    <name evidence="1" type="ORF">GCM10023186_35980</name>
</gene>
<dbReference type="EMBL" id="BAABHA010000013">
    <property type="protein sequence ID" value="GAA4389013.1"/>
    <property type="molecule type" value="Genomic_DNA"/>
</dbReference>
<reference evidence="2" key="1">
    <citation type="journal article" date="2019" name="Int. J. Syst. Evol. Microbiol.">
        <title>The Global Catalogue of Microorganisms (GCM) 10K type strain sequencing project: providing services to taxonomists for standard genome sequencing and annotation.</title>
        <authorList>
            <consortium name="The Broad Institute Genomics Platform"/>
            <consortium name="The Broad Institute Genome Sequencing Center for Infectious Disease"/>
            <person name="Wu L."/>
            <person name="Ma J."/>
        </authorList>
    </citation>
    <scope>NUCLEOTIDE SEQUENCE [LARGE SCALE GENOMIC DNA]</scope>
    <source>
        <strain evidence="2">JCM 17924</strain>
    </source>
</reference>
<sequence length="134" mass="15510">MMLLYSDAYVQIRLHENGYRAALEVTWLNRCSGEELQQASVHAAMLARRHHVNAWIANDQSIGKLNVADLYWADQMLESMHRDLGLDRFALLLSDLAPNREQFRPYLAKYSKPHLLLELGLFDDVAQAREWALD</sequence>
<dbReference type="Proteomes" id="UP001500454">
    <property type="component" value="Unassembled WGS sequence"/>
</dbReference>
<evidence type="ECO:0000313" key="1">
    <source>
        <dbReference type="EMBL" id="GAA4389013.1"/>
    </source>
</evidence>
<dbReference type="RefSeq" id="WP_345226606.1">
    <property type="nucleotide sequence ID" value="NZ_BAABHA010000013.1"/>
</dbReference>
<protein>
    <recommendedName>
        <fullName evidence="3">STAS/SEC14 domain-containing protein</fullName>
    </recommendedName>
</protein>
<keyword evidence="2" id="KW-1185">Reference proteome</keyword>
<evidence type="ECO:0000313" key="2">
    <source>
        <dbReference type="Proteomes" id="UP001500454"/>
    </source>
</evidence>
<proteinExistence type="predicted"/>
<organism evidence="1 2">
    <name type="scientific">Hymenobacter koreensis</name>
    <dbReference type="NCBI Taxonomy" id="1084523"/>
    <lineage>
        <taxon>Bacteria</taxon>
        <taxon>Pseudomonadati</taxon>
        <taxon>Bacteroidota</taxon>
        <taxon>Cytophagia</taxon>
        <taxon>Cytophagales</taxon>
        <taxon>Hymenobacteraceae</taxon>
        <taxon>Hymenobacter</taxon>
    </lineage>
</organism>
<accession>A0ABP8JDD5</accession>